<feature type="domain" description="Putative restriction endonuclease" evidence="1">
    <location>
        <begin position="34"/>
        <end position="185"/>
    </location>
</feature>
<dbReference type="InterPro" id="IPR008538">
    <property type="entry name" value="Uma2"/>
</dbReference>
<evidence type="ECO:0000259" key="1">
    <source>
        <dbReference type="Pfam" id="PF05685"/>
    </source>
</evidence>
<dbReference type="SUPFAM" id="SSF52980">
    <property type="entry name" value="Restriction endonuclease-like"/>
    <property type="match status" value="1"/>
</dbReference>
<dbReference type="Pfam" id="PF05685">
    <property type="entry name" value="Uma2"/>
    <property type="match status" value="1"/>
</dbReference>
<name>A0ABU5TFB7_9CYAN</name>
<gene>
    <name evidence="2" type="ORF">VB774_04285</name>
</gene>
<dbReference type="CDD" id="cd06260">
    <property type="entry name" value="DUF820-like"/>
    <property type="match status" value="1"/>
</dbReference>
<dbReference type="RefSeq" id="WP_323260088.1">
    <property type="nucleotide sequence ID" value="NZ_JAYGIE010000012.1"/>
</dbReference>
<dbReference type="GO" id="GO:0004519">
    <property type="term" value="F:endonuclease activity"/>
    <property type="evidence" value="ECO:0007669"/>
    <property type="project" value="UniProtKB-KW"/>
</dbReference>
<dbReference type="Proteomes" id="UP001301388">
    <property type="component" value="Unassembled WGS sequence"/>
</dbReference>
<keyword evidence="3" id="KW-1185">Reference proteome</keyword>
<proteinExistence type="predicted"/>
<keyword evidence="2" id="KW-0378">Hydrolase</keyword>
<dbReference type="PANTHER" id="PTHR47152:SF2">
    <property type="entry name" value="SLR2084 PROTEIN"/>
    <property type="match status" value="1"/>
</dbReference>
<sequence>MIAIPKPLEIITTSHTEQSRPIAEQRIWLENISWQTFEQLLEDVGDRRSTLFHYINGNLEIMSPMALHERSNRFIDDLIRVLSDELEIDLCKCGSLLMRIPELKIGAEPDSCYYIQNESKIRNQDVITMGQDPPPDLVLEVDITNPSDRRLPIYAQLQVPEIWIYNGYNLDFLGLENGEYRKIEHSLSFPNLPAAIVVEFVQKRFELGDRQTLKEFRQWVSDNLKKS</sequence>
<protein>
    <submittedName>
        <fullName evidence="2">Uma2 family endonuclease</fullName>
    </submittedName>
</protein>
<accession>A0ABU5TFB7</accession>
<organism evidence="2 3">
    <name type="scientific">Pseudanabaena galeata UHCC 0370</name>
    <dbReference type="NCBI Taxonomy" id="3110310"/>
    <lineage>
        <taxon>Bacteria</taxon>
        <taxon>Bacillati</taxon>
        <taxon>Cyanobacteriota</taxon>
        <taxon>Cyanophyceae</taxon>
        <taxon>Pseudanabaenales</taxon>
        <taxon>Pseudanabaenaceae</taxon>
        <taxon>Pseudanabaena</taxon>
    </lineage>
</organism>
<keyword evidence="2" id="KW-0540">Nuclease</keyword>
<dbReference type="EMBL" id="JAYGIE010000012">
    <property type="protein sequence ID" value="MEA5476832.1"/>
    <property type="molecule type" value="Genomic_DNA"/>
</dbReference>
<keyword evidence="2" id="KW-0255">Endonuclease</keyword>
<dbReference type="PANTHER" id="PTHR47152">
    <property type="entry name" value="SLR2084 PROTEIN-RELATED"/>
    <property type="match status" value="1"/>
</dbReference>
<reference evidence="2 3" key="1">
    <citation type="submission" date="2023-12" db="EMBL/GenBank/DDBJ databases">
        <title>Baltic Sea Cyanobacteria.</title>
        <authorList>
            <person name="Delbaje E."/>
            <person name="Fewer D.P."/>
            <person name="Shishido T.K."/>
        </authorList>
    </citation>
    <scope>NUCLEOTIDE SEQUENCE [LARGE SCALE GENOMIC DNA]</scope>
    <source>
        <strain evidence="2 3">UHCC 0370</strain>
    </source>
</reference>
<evidence type="ECO:0000313" key="2">
    <source>
        <dbReference type="EMBL" id="MEA5476832.1"/>
    </source>
</evidence>
<dbReference type="InterPro" id="IPR011335">
    <property type="entry name" value="Restrct_endonuc-II-like"/>
</dbReference>
<evidence type="ECO:0000313" key="3">
    <source>
        <dbReference type="Proteomes" id="UP001301388"/>
    </source>
</evidence>
<dbReference type="Gene3D" id="3.90.1570.10">
    <property type="entry name" value="tt1808, chain A"/>
    <property type="match status" value="1"/>
</dbReference>
<dbReference type="InterPro" id="IPR012296">
    <property type="entry name" value="Nuclease_put_TT1808"/>
</dbReference>
<comment type="caution">
    <text evidence="2">The sequence shown here is derived from an EMBL/GenBank/DDBJ whole genome shotgun (WGS) entry which is preliminary data.</text>
</comment>